<organism evidence="2">
    <name type="scientific">Rhizophora mucronata</name>
    <name type="common">Asiatic mangrove</name>
    <dbReference type="NCBI Taxonomy" id="61149"/>
    <lineage>
        <taxon>Eukaryota</taxon>
        <taxon>Viridiplantae</taxon>
        <taxon>Streptophyta</taxon>
        <taxon>Embryophyta</taxon>
        <taxon>Tracheophyta</taxon>
        <taxon>Spermatophyta</taxon>
        <taxon>Magnoliopsida</taxon>
        <taxon>eudicotyledons</taxon>
        <taxon>Gunneridae</taxon>
        <taxon>Pentapetalae</taxon>
        <taxon>rosids</taxon>
        <taxon>fabids</taxon>
        <taxon>Malpighiales</taxon>
        <taxon>Rhizophoraceae</taxon>
        <taxon>Rhizophora</taxon>
    </lineage>
</organism>
<proteinExistence type="predicted"/>
<keyword evidence="1" id="KW-1133">Transmembrane helix</keyword>
<keyword evidence="1" id="KW-0472">Membrane</keyword>
<accession>A0A2P2IJP8</accession>
<name>A0A2P2IJP8_RHIMU</name>
<reference evidence="2" key="1">
    <citation type="submission" date="2018-02" db="EMBL/GenBank/DDBJ databases">
        <title>Rhizophora mucronata_Transcriptome.</title>
        <authorList>
            <person name="Meera S.P."/>
            <person name="Sreeshan A."/>
            <person name="Augustine A."/>
        </authorList>
    </citation>
    <scope>NUCLEOTIDE SEQUENCE</scope>
    <source>
        <tissue evidence="2">Leaf</tissue>
    </source>
</reference>
<dbReference type="AlphaFoldDB" id="A0A2P2IJP8"/>
<protein>
    <submittedName>
        <fullName evidence="2">Uncharacterized protein</fullName>
    </submittedName>
</protein>
<keyword evidence="1" id="KW-0812">Transmembrane</keyword>
<dbReference type="EMBL" id="GGEC01000928">
    <property type="protein sequence ID" value="MBW81411.1"/>
    <property type="molecule type" value="Transcribed_RNA"/>
</dbReference>
<evidence type="ECO:0000256" key="1">
    <source>
        <dbReference type="SAM" id="Phobius"/>
    </source>
</evidence>
<feature type="transmembrane region" description="Helical" evidence="1">
    <location>
        <begin position="20"/>
        <end position="39"/>
    </location>
</feature>
<sequence length="72" mass="8870">MPLLLLYTSLGSMDLKFKFQFRILTFTHIFLIYYCITMYPKNRYYLFINQCLKHQCEGLYDNDIDILELHKY</sequence>
<evidence type="ECO:0000313" key="2">
    <source>
        <dbReference type="EMBL" id="MBW81411.1"/>
    </source>
</evidence>